<protein>
    <submittedName>
        <fullName evidence="2">Uncharacterized protein</fullName>
    </submittedName>
</protein>
<reference evidence="2 3" key="1">
    <citation type="submission" date="2018-03" db="EMBL/GenBank/DDBJ databases">
        <title>Draft genome sequence of Rohu Carp (Labeo rohita).</title>
        <authorList>
            <person name="Das P."/>
            <person name="Kushwaha B."/>
            <person name="Joshi C.G."/>
            <person name="Kumar D."/>
            <person name="Nagpure N.S."/>
            <person name="Sahoo L."/>
            <person name="Das S.P."/>
            <person name="Bit A."/>
            <person name="Patnaik S."/>
            <person name="Meher P.K."/>
            <person name="Jayasankar P."/>
            <person name="Koringa P.G."/>
            <person name="Patel N.V."/>
            <person name="Hinsu A.T."/>
            <person name="Kumar R."/>
            <person name="Pandey M."/>
            <person name="Agarwal S."/>
            <person name="Srivastava S."/>
            <person name="Singh M."/>
            <person name="Iquebal M.A."/>
            <person name="Jaiswal S."/>
            <person name="Angadi U.B."/>
            <person name="Kumar N."/>
            <person name="Raza M."/>
            <person name="Shah T.M."/>
            <person name="Rai A."/>
            <person name="Jena J.K."/>
        </authorList>
    </citation>
    <scope>NUCLEOTIDE SEQUENCE [LARGE SCALE GENOMIC DNA]</scope>
    <source>
        <strain evidence="2">DASCIFA01</strain>
        <tissue evidence="2">Testis</tissue>
    </source>
</reference>
<feature type="region of interest" description="Disordered" evidence="1">
    <location>
        <begin position="1"/>
        <end position="23"/>
    </location>
</feature>
<evidence type="ECO:0000313" key="3">
    <source>
        <dbReference type="Proteomes" id="UP000290572"/>
    </source>
</evidence>
<evidence type="ECO:0000313" key="2">
    <source>
        <dbReference type="EMBL" id="RXN15580.1"/>
    </source>
</evidence>
<accession>A0A498M4Y9</accession>
<sequence length="69" mass="7796">MLDPAEQMKSSQEYAEMLDKHRSSSSVRFVSVRDLHKPLEREKTNFFAAAPAMCRISIPHHGSAFGPVH</sequence>
<proteinExistence type="predicted"/>
<dbReference type="EMBL" id="QBIY01012841">
    <property type="protein sequence ID" value="RXN15580.1"/>
    <property type="molecule type" value="Genomic_DNA"/>
</dbReference>
<keyword evidence="3" id="KW-1185">Reference proteome</keyword>
<gene>
    <name evidence="2" type="ORF">ROHU_027989</name>
</gene>
<name>A0A498M4Y9_LABRO</name>
<dbReference type="Proteomes" id="UP000290572">
    <property type="component" value="Unassembled WGS sequence"/>
</dbReference>
<evidence type="ECO:0000256" key="1">
    <source>
        <dbReference type="SAM" id="MobiDB-lite"/>
    </source>
</evidence>
<dbReference type="AlphaFoldDB" id="A0A498M4Y9"/>
<organism evidence="2 3">
    <name type="scientific">Labeo rohita</name>
    <name type="common">Indian major carp</name>
    <name type="synonym">Cyprinus rohita</name>
    <dbReference type="NCBI Taxonomy" id="84645"/>
    <lineage>
        <taxon>Eukaryota</taxon>
        <taxon>Metazoa</taxon>
        <taxon>Chordata</taxon>
        <taxon>Craniata</taxon>
        <taxon>Vertebrata</taxon>
        <taxon>Euteleostomi</taxon>
        <taxon>Actinopterygii</taxon>
        <taxon>Neopterygii</taxon>
        <taxon>Teleostei</taxon>
        <taxon>Ostariophysi</taxon>
        <taxon>Cypriniformes</taxon>
        <taxon>Cyprinidae</taxon>
        <taxon>Labeoninae</taxon>
        <taxon>Labeonini</taxon>
        <taxon>Labeo</taxon>
    </lineage>
</organism>
<comment type="caution">
    <text evidence="2">The sequence shown here is derived from an EMBL/GenBank/DDBJ whole genome shotgun (WGS) entry which is preliminary data.</text>
</comment>